<protein>
    <submittedName>
        <fullName evidence="2">Uncharacterized protein</fullName>
    </submittedName>
</protein>
<dbReference type="EMBL" id="FOCO01000009">
    <property type="protein sequence ID" value="SEN21088.1"/>
    <property type="molecule type" value="Genomic_DNA"/>
</dbReference>
<evidence type="ECO:0000256" key="1">
    <source>
        <dbReference type="SAM" id="MobiDB-lite"/>
    </source>
</evidence>
<evidence type="ECO:0000313" key="3">
    <source>
        <dbReference type="Proteomes" id="UP000183002"/>
    </source>
</evidence>
<sequence>MAAINTGLGGPQGVGEGSVRGGPLTTGNYDDGALRLNITSVFGPSGINYFGTNYTSIFINTNGLITFNSAVTSYTPTALSALTYPAIAVF</sequence>
<dbReference type="RefSeq" id="WP_050521139.1">
    <property type="nucleotide sequence ID" value="NZ_FOCO01000009.1"/>
</dbReference>
<organism evidence="2 3">
    <name type="scientific">Pseudorhodobacter antarcticus</name>
    <dbReference type="NCBI Taxonomy" id="1077947"/>
    <lineage>
        <taxon>Bacteria</taxon>
        <taxon>Pseudomonadati</taxon>
        <taxon>Pseudomonadota</taxon>
        <taxon>Alphaproteobacteria</taxon>
        <taxon>Rhodobacterales</taxon>
        <taxon>Paracoccaceae</taxon>
        <taxon>Pseudorhodobacter</taxon>
    </lineage>
</organism>
<proteinExistence type="predicted"/>
<feature type="compositionally biased region" description="Gly residues" evidence="1">
    <location>
        <begin position="7"/>
        <end position="20"/>
    </location>
</feature>
<accession>A0A1H8EQN6</accession>
<feature type="region of interest" description="Disordered" evidence="1">
    <location>
        <begin position="1"/>
        <end position="23"/>
    </location>
</feature>
<dbReference type="AlphaFoldDB" id="A0A1H8EQN6"/>
<reference evidence="2 3" key="1">
    <citation type="submission" date="2016-10" db="EMBL/GenBank/DDBJ databases">
        <authorList>
            <person name="de Groot N.N."/>
        </authorList>
    </citation>
    <scope>NUCLEOTIDE SEQUENCE [LARGE SCALE GENOMIC DNA]</scope>
    <source>
        <strain evidence="2 3">CGMCC 1.10836</strain>
    </source>
</reference>
<evidence type="ECO:0000313" key="2">
    <source>
        <dbReference type="EMBL" id="SEN21088.1"/>
    </source>
</evidence>
<dbReference type="STRING" id="1077947.SAMN05216227_100953"/>
<gene>
    <name evidence="2" type="ORF">SAMN05216227_100953</name>
</gene>
<dbReference type="Proteomes" id="UP000183002">
    <property type="component" value="Unassembled WGS sequence"/>
</dbReference>
<dbReference type="OrthoDB" id="6305173at2"/>
<name>A0A1H8EQN6_9RHOB</name>
<keyword evidence="3" id="KW-1185">Reference proteome</keyword>